<dbReference type="EMBL" id="JBHSSD010000008">
    <property type="protein sequence ID" value="MFC6163401.1"/>
    <property type="molecule type" value="Genomic_DNA"/>
</dbReference>
<dbReference type="Proteomes" id="UP001596253">
    <property type="component" value="Unassembled WGS sequence"/>
</dbReference>
<proteinExistence type="predicted"/>
<gene>
    <name evidence="1" type="ORF">ACFP3T_01780</name>
</gene>
<comment type="caution">
    <text evidence="1">The sequence shown here is derived from an EMBL/GenBank/DDBJ whole genome shotgun (WGS) entry which is preliminary data.</text>
</comment>
<keyword evidence="2" id="KW-1185">Reference proteome</keyword>
<sequence length="86" mass="9974">MGLGWSTATANAKTTYLPKTIRRHTWYYTASGTEGGFHERTTFKKNILRLHMRGVGTYTWRFSKVKKSSAKVYYAQVNYGAKIFKR</sequence>
<name>A0ABW1R383_9LACO</name>
<organism evidence="1 2">
    <name type="scientific">Lactiplantibacillus dongliensis</name>
    <dbReference type="NCBI Taxonomy" id="2559919"/>
    <lineage>
        <taxon>Bacteria</taxon>
        <taxon>Bacillati</taxon>
        <taxon>Bacillota</taxon>
        <taxon>Bacilli</taxon>
        <taxon>Lactobacillales</taxon>
        <taxon>Lactobacillaceae</taxon>
        <taxon>Lactiplantibacillus</taxon>
    </lineage>
</organism>
<accession>A0ABW1R383</accession>
<evidence type="ECO:0000313" key="1">
    <source>
        <dbReference type="EMBL" id="MFC6163401.1"/>
    </source>
</evidence>
<dbReference type="RefSeq" id="WP_137639256.1">
    <property type="nucleotide sequence ID" value="NZ_BJDK01000004.1"/>
</dbReference>
<protein>
    <submittedName>
        <fullName evidence="1">Uncharacterized protein</fullName>
    </submittedName>
</protein>
<reference evidence="2" key="1">
    <citation type="journal article" date="2019" name="Int. J. Syst. Evol. Microbiol.">
        <title>The Global Catalogue of Microorganisms (GCM) 10K type strain sequencing project: providing services to taxonomists for standard genome sequencing and annotation.</title>
        <authorList>
            <consortium name="The Broad Institute Genomics Platform"/>
            <consortium name="The Broad Institute Genome Sequencing Center for Infectious Disease"/>
            <person name="Wu L."/>
            <person name="Ma J."/>
        </authorList>
    </citation>
    <scope>NUCLEOTIDE SEQUENCE [LARGE SCALE GENOMIC DNA]</scope>
    <source>
        <strain evidence="2">CCM 8932</strain>
    </source>
</reference>
<evidence type="ECO:0000313" key="2">
    <source>
        <dbReference type="Proteomes" id="UP001596253"/>
    </source>
</evidence>